<sequence>MEKIPITILPHPGEEKIRKRAWNQHWLSRCAYTVVQRSVPDPTTPVCWRKEPRVINGVVIWRWKRRGLPSKKEPRLPGNADTAQSTLFRIVHGKRHLTSTAAQEPPVARRRSSRLHSETSFAQFFEDKRDLTSSDEEEESA</sequence>
<dbReference type="OrthoDB" id="10301273at2759"/>
<organism evidence="2 3">
    <name type="scientific">Toxoplasma gondii (strain ATCC 50861 / VEG)</name>
    <dbReference type="NCBI Taxonomy" id="432359"/>
    <lineage>
        <taxon>Eukaryota</taxon>
        <taxon>Sar</taxon>
        <taxon>Alveolata</taxon>
        <taxon>Apicomplexa</taxon>
        <taxon>Conoidasida</taxon>
        <taxon>Coccidia</taxon>
        <taxon>Eucoccidiorida</taxon>
        <taxon>Eimeriorina</taxon>
        <taxon>Sarcocystidae</taxon>
        <taxon>Toxoplasma</taxon>
    </lineage>
</organism>
<dbReference type="Proteomes" id="UP000002226">
    <property type="component" value="Unassembled WGS sequence"/>
</dbReference>
<evidence type="ECO:0000313" key="2">
    <source>
        <dbReference type="EMBL" id="ESS34919.1"/>
    </source>
</evidence>
<gene>
    <name evidence="2" type="ORF">TGVEG_311075</name>
</gene>
<evidence type="ECO:0000256" key="1">
    <source>
        <dbReference type="SAM" id="MobiDB-lite"/>
    </source>
</evidence>
<proteinExistence type="predicted"/>
<comment type="caution">
    <text evidence="2">The sequence shown here is derived from an EMBL/GenBank/DDBJ whole genome shotgun (WGS) entry which is preliminary data.</text>
</comment>
<protein>
    <submittedName>
        <fullName evidence="2">Uncharacterized protein</fullName>
    </submittedName>
</protein>
<dbReference type="AlphaFoldDB" id="A0A125YXG5"/>
<reference evidence="2" key="1">
    <citation type="submission" date="2007-03" db="EMBL/GenBank/DDBJ databases">
        <authorList>
            <person name="Paulsen I."/>
        </authorList>
    </citation>
    <scope>NUCLEOTIDE SEQUENCE</scope>
    <source>
        <strain evidence="2">VEG</strain>
    </source>
</reference>
<dbReference type="VEuPathDB" id="ToxoDB:TGVEG_311075"/>
<keyword evidence="3" id="KW-1185">Reference proteome</keyword>
<name>A0A125YXG5_TOXGV</name>
<dbReference type="OMA" id="WRKEPRV"/>
<accession>A0A125YXG5</accession>
<evidence type="ECO:0000313" key="3">
    <source>
        <dbReference type="Proteomes" id="UP000002226"/>
    </source>
</evidence>
<feature type="region of interest" description="Disordered" evidence="1">
    <location>
        <begin position="98"/>
        <end position="121"/>
    </location>
</feature>
<dbReference type="EMBL" id="AAYL02000044">
    <property type="protein sequence ID" value="ESS34919.1"/>
    <property type="molecule type" value="Genomic_DNA"/>
</dbReference>